<dbReference type="OrthoDB" id="10531738at2759"/>
<gene>
    <name evidence="3" type="ORF">BXYJ_LOCUS13888</name>
</gene>
<evidence type="ECO:0000256" key="1">
    <source>
        <dbReference type="SAM" id="MobiDB-lite"/>
    </source>
</evidence>
<evidence type="ECO:0000313" key="3">
    <source>
        <dbReference type="EMBL" id="CAD5233797.1"/>
    </source>
</evidence>
<dbReference type="EMBL" id="CAJFDI010000006">
    <property type="protein sequence ID" value="CAD5233797.1"/>
    <property type="molecule type" value="Genomic_DNA"/>
</dbReference>
<accession>A0A1I7S9S6</accession>
<organism evidence="4 6">
    <name type="scientific">Bursaphelenchus xylophilus</name>
    <name type="common">Pinewood nematode worm</name>
    <name type="synonym">Aphelenchoides xylophilus</name>
    <dbReference type="NCBI Taxonomy" id="6326"/>
    <lineage>
        <taxon>Eukaryota</taxon>
        <taxon>Metazoa</taxon>
        <taxon>Ecdysozoa</taxon>
        <taxon>Nematoda</taxon>
        <taxon>Chromadorea</taxon>
        <taxon>Rhabditida</taxon>
        <taxon>Tylenchina</taxon>
        <taxon>Tylenchomorpha</taxon>
        <taxon>Aphelenchoidea</taxon>
        <taxon>Aphelenchoididae</taxon>
        <taxon>Bursaphelenchus</taxon>
    </lineage>
</organism>
<reference evidence="6" key="1">
    <citation type="submission" date="2016-11" db="UniProtKB">
        <authorList>
            <consortium name="WormBaseParasite"/>
        </authorList>
    </citation>
    <scope>IDENTIFICATION</scope>
</reference>
<reference evidence="3" key="2">
    <citation type="submission" date="2020-09" db="EMBL/GenBank/DDBJ databases">
        <authorList>
            <person name="Kikuchi T."/>
        </authorList>
    </citation>
    <scope>NUCLEOTIDE SEQUENCE</scope>
    <source>
        <strain evidence="3">Ka4C1</strain>
    </source>
</reference>
<sequence>MSNSAIFIMIVLAGLVYASVGTSMDEVNTLDDEKRYALNEVIDSLRSASRANGGFSSDPYNADGSGASGEEEPVLVAVNESEESGLDKDNEGSGDSYEDQIGTAPQYMALSRPRRNKGYDNFYFLPSRG</sequence>
<keyword evidence="5" id="KW-1185">Reference proteome</keyword>
<evidence type="ECO:0000313" key="5">
    <source>
        <dbReference type="Proteomes" id="UP000659654"/>
    </source>
</evidence>
<dbReference type="EMBL" id="CAJFCV020000006">
    <property type="protein sequence ID" value="CAG9129208.1"/>
    <property type="molecule type" value="Genomic_DNA"/>
</dbReference>
<feature type="signal peptide" evidence="2">
    <location>
        <begin position="1"/>
        <end position="18"/>
    </location>
</feature>
<evidence type="ECO:0000256" key="2">
    <source>
        <dbReference type="SAM" id="SignalP"/>
    </source>
</evidence>
<proteinExistence type="predicted"/>
<feature type="compositionally biased region" description="Polar residues" evidence="1">
    <location>
        <begin position="49"/>
        <end position="59"/>
    </location>
</feature>
<dbReference type="AlphaFoldDB" id="A0A1I7S9S6"/>
<dbReference type="WBParaSite" id="BXY_0977300.1">
    <property type="protein sequence ID" value="BXY_0977300.1"/>
    <property type="gene ID" value="BXY_0977300"/>
</dbReference>
<dbReference type="Proteomes" id="UP000659654">
    <property type="component" value="Unassembled WGS sequence"/>
</dbReference>
<name>A0A1I7S9S6_BURXY</name>
<feature type="chain" id="PRO_5036022115" evidence="2">
    <location>
        <begin position="19"/>
        <end position="129"/>
    </location>
</feature>
<feature type="region of interest" description="Disordered" evidence="1">
    <location>
        <begin position="49"/>
        <end position="113"/>
    </location>
</feature>
<dbReference type="Proteomes" id="UP000095284">
    <property type="component" value="Unplaced"/>
</dbReference>
<protein>
    <submittedName>
        <fullName evidence="3">(pine wood nematode) hypothetical protein</fullName>
    </submittedName>
</protein>
<evidence type="ECO:0000313" key="6">
    <source>
        <dbReference type="WBParaSite" id="BXY_0977300.1"/>
    </source>
</evidence>
<dbReference type="Proteomes" id="UP000582659">
    <property type="component" value="Unassembled WGS sequence"/>
</dbReference>
<keyword evidence="2" id="KW-0732">Signal</keyword>
<evidence type="ECO:0000313" key="4">
    <source>
        <dbReference type="Proteomes" id="UP000095284"/>
    </source>
</evidence>